<proteinExistence type="predicted"/>
<name>A0A7C5UAC5_CALS0</name>
<dbReference type="EMBL" id="DRXS01000247">
    <property type="protein sequence ID" value="HHR41086.1"/>
    <property type="molecule type" value="Genomic_DNA"/>
</dbReference>
<evidence type="ECO:0000313" key="1">
    <source>
        <dbReference type="EMBL" id="HHR41086.1"/>
    </source>
</evidence>
<reference evidence="1" key="1">
    <citation type="journal article" date="2020" name="mSystems">
        <title>Genome- and Community-Level Interaction Insights into Carbon Utilization and Element Cycling Functions of Hydrothermarchaeota in Hydrothermal Sediment.</title>
        <authorList>
            <person name="Zhou Z."/>
            <person name="Liu Y."/>
            <person name="Xu W."/>
            <person name="Pan J."/>
            <person name="Luo Z.H."/>
            <person name="Li M."/>
        </authorList>
    </citation>
    <scope>NUCLEOTIDE SEQUENCE [LARGE SCALE GENOMIC DNA]</scope>
    <source>
        <strain evidence="1">SpSt-1084</strain>
    </source>
</reference>
<dbReference type="AlphaFoldDB" id="A0A7C5UAC5"/>
<protein>
    <submittedName>
        <fullName evidence="1">Pyrimidine dimer DNA glycosylase</fullName>
    </submittedName>
</protein>
<dbReference type="InterPro" id="IPR004260">
    <property type="entry name" value="Pyr-dimer_DNA_glycosylase"/>
</dbReference>
<sequence length="175" mass="20768">MQIFRPYVDWRKSAAVLDDLRLGKQRVEAKQVLNAFFRKLGYIRDGLKGWLSHPIVILYYNNGKPYIDDVVGFFYACVDEWKRRGKQSNVNLDDIQQYIEKTEKTPGTPVNRIHEIEYRRILLVKDPKHYVKVFPYEEIVEVLETEPVKVSGINSWLFDNPAVYRNFVKKIKKML</sequence>
<comment type="caution">
    <text evidence="1">The sequence shown here is derived from an EMBL/GenBank/DDBJ whole genome shotgun (WGS) entry which is preliminary data.</text>
</comment>
<dbReference type="Pfam" id="PF03013">
    <property type="entry name" value="Pyr_excise"/>
    <property type="match status" value="1"/>
</dbReference>
<organism evidence="1">
    <name type="scientific">Caldiarchaeum subterraneum</name>
    <dbReference type="NCBI Taxonomy" id="311458"/>
    <lineage>
        <taxon>Archaea</taxon>
        <taxon>Nitrososphaerota</taxon>
        <taxon>Candidatus Caldarchaeales</taxon>
        <taxon>Candidatus Caldarchaeaceae</taxon>
        <taxon>Candidatus Caldarchaeum</taxon>
    </lineage>
</organism>
<gene>
    <name evidence="1" type="ORF">ENM42_04565</name>
</gene>
<accession>A0A7C5UAC5</accession>